<reference evidence="1 2" key="1">
    <citation type="journal article" date="2018" name="Sci. Rep.">
        <title>Genomic signatures of local adaptation to the degree of environmental predictability in rotifers.</title>
        <authorList>
            <person name="Franch-Gras L."/>
            <person name="Hahn C."/>
            <person name="Garcia-Roger E.M."/>
            <person name="Carmona M.J."/>
            <person name="Serra M."/>
            <person name="Gomez A."/>
        </authorList>
    </citation>
    <scope>NUCLEOTIDE SEQUENCE [LARGE SCALE GENOMIC DNA]</scope>
    <source>
        <strain evidence="1">HYR1</strain>
    </source>
</reference>
<evidence type="ECO:0000313" key="2">
    <source>
        <dbReference type="Proteomes" id="UP000276133"/>
    </source>
</evidence>
<keyword evidence="2" id="KW-1185">Reference proteome</keyword>
<gene>
    <name evidence="1" type="ORF">BpHYR1_016300</name>
</gene>
<protein>
    <submittedName>
        <fullName evidence="1">Uncharacterized protein</fullName>
    </submittedName>
</protein>
<organism evidence="1 2">
    <name type="scientific">Brachionus plicatilis</name>
    <name type="common">Marine rotifer</name>
    <name type="synonym">Brachionus muelleri</name>
    <dbReference type="NCBI Taxonomy" id="10195"/>
    <lineage>
        <taxon>Eukaryota</taxon>
        <taxon>Metazoa</taxon>
        <taxon>Spiralia</taxon>
        <taxon>Gnathifera</taxon>
        <taxon>Rotifera</taxon>
        <taxon>Eurotatoria</taxon>
        <taxon>Monogononta</taxon>
        <taxon>Pseudotrocha</taxon>
        <taxon>Ploima</taxon>
        <taxon>Brachionidae</taxon>
        <taxon>Brachionus</taxon>
    </lineage>
</organism>
<sequence length="68" mass="7996">MGGQLFGKLSGLNFGPLASYVFLSQAGHIICDQVTYVEYMIRHFFYLVTYYVTKLKNLQEILNFKYRF</sequence>
<dbReference type="Proteomes" id="UP000276133">
    <property type="component" value="Unassembled WGS sequence"/>
</dbReference>
<evidence type="ECO:0000313" key="1">
    <source>
        <dbReference type="EMBL" id="RNA12277.1"/>
    </source>
</evidence>
<accession>A0A3M7QLF1</accession>
<name>A0A3M7QLF1_BRAPC</name>
<dbReference type="AlphaFoldDB" id="A0A3M7QLF1"/>
<comment type="caution">
    <text evidence="1">The sequence shown here is derived from an EMBL/GenBank/DDBJ whole genome shotgun (WGS) entry which is preliminary data.</text>
</comment>
<dbReference type="EMBL" id="REGN01005729">
    <property type="protein sequence ID" value="RNA12277.1"/>
    <property type="molecule type" value="Genomic_DNA"/>
</dbReference>
<proteinExistence type="predicted"/>